<dbReference type="InterPro" id="IPR002104">
    <property type="entry name" value="Integrase_catalytic"/>
</dbReference>
<evidence type="ECO:0000259" key="6">
    <source>
        <dbReference type="PROSITE" id="PS51900"/>
    </source>
</evidence>
<accession>E4L8N9</accession>
<evidence type="ECO:0000256" key="2">
    <source>
        <dbReference type="ARBA" id="ARBA00023125"/>
    </source>
</evidence>
<keyword evidence="1" id="KW-0229">DNA integration</keyword>
<comment type="caution">
    <text evidence="7">The sequence shown here is derived from an EMBL/GenBank/DDBJ whole genome shotgun (WGS) entry which is preliminary data.</text>
</comment>
<proteinExistence type="predicted"/>
<reference evidence="7 8" key="1">
    <citation type="submission" date="2010-11" db="EMBL/GenBank/DDBJ databases">
        <authorList>
            <person name="Durkin A.S."/>
            <person name="Madupu R."/>
            <person name="Torralba M."/>
            <person name="Gillis M."/>
            <person name="Methe B."/>
            <person name="Sutton G."/>
            <person name="Nelson K.E."/>
        </authorList>
    </citation>
    <scope>NUCLEOTIDE SEQUENCE [LARGE SCALE GENOMIC DNA]</scope>
    <source>
        <strain evidence="7 8">UPII 345-E</strain>
    </source>
</reference>
<dbReference type="SUPFAM" id="SSF47823">
    <property type="entry name" value="lambda integrase-like, N-terminal domain"/>
    <property type="match status" value="1"/>
</dbReference>
<dbReference type="Pfam" id="PF02899">
    <property type="entry name" value="Phage_int_SAM_1"/>
    <property type="match status" value="1"/>
</dbReference>
<evidence type="ECO:0000313" key="8">
    <source>
        <dbReference type="Proteomes" id="UP000004594"/>
    </source>
</evidence>
<dbReference type="EMBL" id="AENT01000016">
    <property type="protein sequence ID" value="EFR42826.1"/>
    <property type="molecule type" value="Genomic_DNA"/>
</dbReference>
<dbReference type="PROSITE" id="PS51900">
    <property type="entry name" value="CB"/>
    <property type="match status" value="1"/>
</dbReference>
<sequence length="335" mass="38002">MCNNLVKNMNNKHFYVKKIINSTLLSNKSLSTLSETKSENTINAYESDWDDFCNWCIYNKFSAFPATSETVVNYINDLADYAKSSTIKRRVSAISENYNAAIASGINVNNPCKNWIIKEALIGLNRKKGTRQKGKTPLYWEDLKKIIVTMNLSCLTDIRDKAILLLGFMGAFRRSELTSLELNDITFVPQGIIITVKESKTDQEKAGQTIGIPYLEDKNMCAVSALKLWIKEANITKGPLFRRLLKNGKTSDNALSDKSINLIVKKYVNKIGLQKELYGAHSLRHGFATFAAMNGIEERIIMKQTRHHSVEMVRHYINEADLFINNPISIIFNKT</sequence>
<dbReference type="Gene3D" id="1.10.443.10">
    <property type="entry name" value="Intergrase catalytic core"/>
    <property type="match status" value="1"/>
</dbReference>
<dbReference type="Pfam" id="PF00589">
    <property type="entry name" value="Phage_integrase"/>
    <property type="match status" value="1"/>
</dbReference>
<dbReference type="PANTHER" id="PTHR34605:SF3">
    <property type="entry name" value="P CELL-TYPE AGGLUTINATION PROTEIN MAP4-LIKE-RELATED"/>
    <property type="match status" value="1"/>
</dbReference>
<dbReference type="InterPro" id="IPR004107">
    <property type="entry name" value="Integrase_SAM-like_N"/>
</dbReference>
<protein>
    <submittedName>
        <fullName evidence="7">Site-specific recombinase, phage integrase family</fullName>
    </submittedName>
</protein>
<gene>
    <name evidence="7" type="ORF">HMPREF9220_0959</name>
</gene>
<dbReference type="GO" id="GO:0015074">
    <property type="term" value="P:DNA integration"/>
    <property type="evidence" value="ECO:0007669"/>
    <property type="project" value="UniProtKB-KW"/>
</dbReference>
<dbReference type="InterPro" id="IPR013762">
    <property type="entry name" value="Integrase-like_cat_sf"/>
</dbReference>
<dbReference type="InterPro" id="IPR044068">
    <property type="entry name" value="CB"/>
</dbReference>
<dbReference type="SUPFAM" id="SSF56349">
    <property type="entry name" value="DNA breaking-rejoining enzymes"/>
    <property type="match status" value="1"/>
</dbReference>
<keyword evidence="3" id="KW-0233">DNA recombination</keyword>
<organism evidence="7 8">
    <name type="scientific">Dialister micraerophilus UPII 345-E</name>
    <dbReference type="NCBI Taxonomy" id="910314"/>
    <lineage>
        <taxon>Bacteria</taxon>
        <taxon>Bacillati</taxon>
        <taxon>Bacillota</taxon>
        <taxon>Negativicutes</taxon>
        <taxon>Veillonellales</taxon>
        <taxon>Veillonellaceae</taxon>
        <taxon>Dialister</taxon>
    </lineage>
</organism>
<evidence type="ECO:0000256" key="4">
    <source>
        <dbReference type="PROSITE-ProRule" id="PRU01248"/>
    </source>
</evidence>
<evidence type="ECO:0000313" key="7">
    <source>
        <dbReference type="EMBL" id="EFR42826.1"/>
    </source>
</evidence>
<evidence type="ECO:0000256" key="3">
    <source>
        <dbReference type="ARBA" id="ARBA00023172"/>
    </source>
</evidence>
<dbReference type="Proteomes" id="UP000004594">
    <property type="component" value="Unassembled WGS sequence"/>
</dbReference>
<dbReference type="PROSITE" id="PS51898">
    <property type="entry name" value="TYR_RECOMBINASE"/>
    <property type="match status" value="1"/>
</dbReference>
<dbReference type="Gene3D" id="1.10.150.130">
    <property type="match status" value="1"/>
</dbReference>
<name>E4L8N9_9FIRM</name>
<keyword evidence="2 4" id="KW-0238">DNA-binding</keyword>
<dbReference type="InterPro" id="IPR052925">
    <property type="entry name" value="Phage_Integrase-like_Recomb"/>
</dbReference>
<evidence type="ECO:0000256" key="1">
    <source>
        <dbReference type="ARBA" id="ARBA00022908"/>
    </source>
</evidence>
<dbReference type="GO" id="GO:0003677">
    <property type="term" value="F:DNA binding"/>
    <property type="evidence" value="ECO:0007669"/>
    <property type="project" value="UniProtKB-UniRule"/>
</dbReference>
<dbReference type="PANTHER" id="PTHR34605">
    <property type="entry name" value="PHAGE_INTEGRASE DOMAIN-CONTAINING PROTEIN"/>
    <property type="match status" value="1"/>
</dbReference>
<feature type="domain" description="Core-binding (CB)" evidence="6">
    <location>
        <begin position="20"/>
        <end position="102"/>
    </location>
</feature>
<dbReference type="InterPro" id="IPR011010">
    <property type="entry name" value="DNA_brk_join_enz"/>
</dbReference>
<dbReference type="InterPro" id="IPR010998">
    <property type="entry name" value="Integrase_recombinase_N"/>
</dbReference>
<dbReference type="CDD" id="cd00799">
    <property type="entry name" value="INT_Cre_C"/>
    <property type="match status" value="1"/>
</dbReference>
<dbReference type="AlphaFoldDB" id="E4L8N9"/>
<dbReference type="eggNOG" id="COG4974">
    <property type="taxonomic scope" value="Bacteria"/>
</dbReference>
<dbReference type="GO" id="GO:0006310">
    <property type="term" value="P:DNA recombination"/>
    <property type="evidence" value="ECO:0007669"/>
    <property type="project" value="UniProtKB-KW"/>
</dbReference>
<feature type="domain" description="Tyr recombinase" evidence="5">
    <location>
        <begin position="133"/>
        <end position="329"/>
    </location>
</feature>
<evidence type="ECO:0000259" key="5">
    <source>
        <dbReference type="PROSITE" id="PS51898"/>
    </source>
</evidence>